<evidence type="ECO:0000256" key="8">
    <source>
        <dbReference type="PIRSR" id="PIRSR618044-2"/>
    </source>
</evidence>
<keyword evidence="4" id="KW-0133">Cell shape</keyword>
<dbReference type="STRING" id="1798370.A2Z00_05125"/>
<dbReference type="InterPro" id="IPR012338">
    <property type="entry name" value="Beta-lactam/transpept-like"/>
</dbReference>
<keyword evidence="3" id="KW-0378">Hydrolase</keyword>
<dbReference type="Proteomes" id="UP000177268">
    <property type="component" value="Unassembled WGS sequence"/>
</dbReference>
<dbReference type="InterPro" id="IPR018044">
    <property type="entry name" value="Peptidase_S11"/>
</dbReference>
<dbReference type="GO" id="GO:0009002">
    <property type="term" value="F:serine-type D-Ala-D-Ala carboxypeptidase activity"/>
    <property type="evidence" value="ECO:0007669"/>
    <property type="project" value="InterPro"/>
</dbReference>
<evidence type="ECO:0000259" key="10">
    <source>
        <dbReference type="Pfam" id="PF00768"/>
    </source>
</evidence>
<keyword evidence="6" id="KW-0961">Cell wall biogenesis/degradation</keyword>
<dbReference type="GO" id="GO:0008360">
    <property type="term" value="P:regulation of cell shape"/>
    <property type="evidence" value="ECO:0007669"/>
    <property type="project" value="UniProtKB-KW"/>
</dbReference>
<dbReference type="GO" id="GO:0071555">
    <property type="term" value="P:cell wall organization"/>
    <property type="evidence" value="ECO:0007669"/>
    <property type="project" value="UniProtKB-KW"/>
</dbReference>
<reference evidence="11 12" key="1">
    <citation type="journal article" date="2016" name="Nat. Commun.">
        <title>Thousands of microbial genomes shed light on interconnected biogeochemical processes in an aquifer system.</title>
        <authorList>
            <person name="Anantharaman K."/>
            <person name="Brown C.T."/>
            <person name="Hug L.A."/>
            <person name="Sharon I."/>
            <person name="Castelle C.J."/>
            <person name="Probst A.J."/>
            <person name="Thomas B.C."/>
            <person name="Singh A."/>
            <person name="Wilkins M.J."/>
            <person name="Karaoz U."/>
            <person name="Brodie E.L."/>
            <person name="Williams K.H."/>
            <person name="Hubbard S.S."/>
            <person name="Banfield J.F."/>
        </authorList>
    </citation>
    <scope>NUCLEOTIDE SEQUENCE [LARGE SCALE GENOMIC DNA]</scope>
</reference>
<keyword evidence="5" id="KW-0573">Peptidoglycan synthesis</keyword>
<organism evidence="11 12">
    <name type="scientific">Candidatus Gottesmanbacteria bacterium RBG_13_45_10</name>
    <dbReference type="NCBI Taxonomy" id="1798370"/>
    <lineage>
        <taxon>Bacteria</taxon>
        <taxon>Candidatus Gottesmaniibacteriota</taxon>
    </lineage>
</organism>
<sequence length="326" mass="36385">MPKKKKFTVKKSGKKQTWWRKDWDKILFLMIFGCFLLLVPGQNVYTVSGINEKPVLRQLPFALPTPAPYPMNVTGVYPSSEVTALGIVVYDVDSGVYLYKRNEGELLAPASTTKLLTALVALDSYNLDDVVTVKTVMNDGQVMKLVSGERITVENLLFGALIHSGNDAAYALAEHYPGGVDKFVEAMNKKAKELHLDNSTFTNPVGYDDPNHKMTPIDLARLGSVALDNKVIAKMVAIPQITISDVTHTYFHPLKNVNELLGKIPGVGGIKTGWTEEAGENLITLIERNGHHVITVVLHSQDRFKDTEKLIDWMFTNYQWQIIMPK</sequence>
<dbReference type="Pfam" id="PF00768">
    <property type="entry name" value="Peptidase_S11"/>
    <property type="match status" value="1"/>
</dbReference>
<dbReference type="InterPro" id="IPR001967">
    <property type="entry name" value="Peptidase_S11_N"/>
</dbReference>
<dbReference type="PANTHER" id="PTHR21581">
    <property type="entry name" value="D-ALANYL-D-ALANINE CARBOXYPEPTIDASE"/>
    <property type="match status" value="1"/>
</dbReference>
<evidence type="ECO:0000256" key="6">
    <source>
        <dbReference type="ARBA" id="ARBA00023316"/>
    </source>
</evidence>
<feature type="active site" evidence="7">
    <location>
        <position position="164"/>
    </location>
</feature>
<proteinExistence type="inferred from homology"/>
<comment type="similarity">
    <text evidence="1 9">Belongs to the peptidase S11 family.</text>
</comment>
<feature type="active site" description="Proton acceptor" evidence="7">
    <location>
        <position position="114"/>
    </location>
</feature>
<feature type="active site" description="Acyl-ester intermediate" evidence="7">
    <location>
        <position position="111"/>
    </location>
</feature>
<dbReference type="PANTHER" id="PTHR21581:SF6">
    <property type="entry name" value="TRAFFICKING PROTEIN PARTICLE COMPLEX SUBUNIT 12"/>
    <property type="match status" value="1"/>
</dbReference>
<feature type="binding site" evidence="8">
    <location>
        <position position="271"/>
    </location>
    <ligand>
        <name>substrate</name>
    </ligand>
</feature>
<evidence type="ECO:0000313" key="11">
    <source>
        <dbReference type="EMBL" id="OGG11582.1"/>
    </source>
</evidence>
<dbReference type="PRINTS" id="PR00725">
    <property type="entry name" value="DADACBPTASE1"/>
</dbReference>
<dbReference type="Gene3D" id="3.40.710.10">
    <property type="entry name" value="DD-peptidase/beta-lactamase superfamily"/>
    <property type="match status" value="1"/>
</dbReference>
<comment type="caution">
    <text evidence="11">The sequence shown here is derived from an EMBL/GenBank/DDBJ whole genome shotgun (WGS) entry which is preliminary data.</text>
</comment>
<evidence type="ECO:0000256" key="7">
    <source>
        <dbReference type="PIRSR" id="PIRSR618044-1"/>
    </source>
</evidence>
<gene>
    <name evidence="11" type="ORF">A2Z00_05125</name>
</gene>
<dbReference type="GO" id="GO:0006508">
    <property type="term" value="P:proteolysis"/>
    <property type="evidence" value="ECO:0007669"/>
    <property type="project" value="InterPro"/>
</dbReference>
<name>A0A1F5ZHJ1_9BACT</name>
<evidence type="ECO:0000256" key="5">
    <source>
        <dbReference type="ARBA" id="ARBA00022984"/>
    </source>
</evidence>
<dbReference type="SUPFAM" id="SSF56601">
    <property type="entry name" value="beta-lactamase/transpeptidase-like"/>
    <property type="match status" value="1"/>
</dbReference>
<accession>A0A1F5ZHJ1</accession>
<dbReference type="GO" id="GO:0009252">
    <property type="term" value="P:peptidoglycan biosynthetic process"/>
    <property type="evidence" value="ECO:0007669"/>
    <property type="project" value="UniProtKB-KW"/>
</dbReference>
<evidence type="ECO:0000256" key="2">
    <source>
        <dbReference type="ARBA" id="ARBA00022729"/>
    </source>
</evidence>
<protein>
    <recommendedName>
        <fullName evidence="10">Peptidase S11 D-alanyl-D-alanine carboxypeptidase A N-terminal domain-containing protein</fullName>
    </recommendedName>
</protein>
<evidence type="ECO:0000256" key="1">
    <source>
        <dbReference type="ARBA" id="ARBA00007164"/>
    </source>
</evidence>
<feature type="domain" description="Peptidase S11 D-alanyl-D-alanine carboxypeptidase A N-terminal" evidence="10">
    <location>
        <begin position="81"/>
        <end position="300"/>
    </location>
</feature>
<evidence type="ECO:0000256" key="4">
    <source>
        <dbReference type="ARBA" id="ARBA00022960"/>
    </source>
</evidence>
<dbReference type="AlphaFoldDB" id="A0A1F5ZHJ1"/>
<evidence type="ECO:0000256" key="9">
    <source>
        <dbReference type="RuleBase" id="RU004016"/>
    </source>
</evidence>
<evidence type="ECO:0000256" key="3">
    <source>
        <dbReference type="ARBA" id="ARBA00022801"/>
    </source>
</evidence>
<keyword evidence="2" id="KW-0732">Signal</keyword>
<evidence type="ECO:0000313" key="12">
    <source>
        <dbReference type="Proteomes" id="UP000177268"/>
    </source>
</evidence>
<dbReference type="EMBL" id="MFIZ01000024">
    <property type="protein sequence ID" value="OGG11582.1"/>
    <property type="molecule type" value="Genomic_DNA"/>
</dbReference>